<dbReference type="RefSeq" id="WP_139223556.1">
    <property type="nucleotide sequence ID" value="NZ_FOSN01000005.1"/>
</dbReference>
<dbReference type="AlphaFoldDB" id="A0A1I3YDY2"/>
<evidence type="ECO:0000256" key="2">
    <source>
        <dbReference type="SAM" id="Phobius"/>
    </source>
</evidence>
<evidence type="ECO:0000256" key="1">
    <source>
        <dbReference type="SAM" id="MobiDB-lite"/>
    </source>
</evidence>
<accession>A0A1I3YDY2</accession>
<keyword evidence="4" id="KW-1185">Reference proteome</keyword>
<dbReference type="Proteomes" id="UP000198755">
    <property type="component" value="Unassembled WGS sequence"/>
</dbReference>
<evidence type="ECO:0000313" key="4">
    <source>
        <dbReference type="Proteomes" id="UP000198755"/>
    </source>
</evidence>
<protein>
    <submittedName>
        <fullName evidence="3">Uncharacterized protein</fullName>
    </submittedName>
</protein>
<evidence type="ECO:0000313" key="3">
    <source>
        <dbReference type="EMBL" id="SFK30157.1"/>
    </source>
</evidence>
<name>A0A1I3YDY2_9HYPH</name>
<proteinExistence type="predicted"/>
<reference evidence="3 4" key="1">
    <citation type="submission" date="2016-10" db="EMBL/GenBank/DDBJ databases">
        <authorList>
            <person name="de Groot N.N."/>
        </authorList>
    </citation>
    <scope>NUCLEOTIDE SEQUENCE [LARGE SCALE GENOMIC DNA]</scope>
    <source>
        <strain evidence="3 4">NE2</strain>
    </source>
</reference>
<gene>
    <name evidence="3" type="ORF">SAMN05444581_105212</name>
</gene>
<dbReference type="EMBL" id="FOSN01000005">
    <property type="protein sequence ID" value="SFK30157.1"/>
    <property type="molecule type" value="Genomic_DNA"/>
</dbReference>
<feature type="region of interest" description="Disordered" evidence="1">
    <location>
        <begin position="294"/>
        <end position="323"/>
    </location>
</feature>
<keyword evidence="2" id="KW-0472">Membrane</keyword>
<organism evidence="3 4">
    <name type="scientific">Methylocapsa palsarum</name>
    <dbReference type="NCBI Taxonomy" id="1612308"/>
    <lineage>
        <taxon>Bacteria</taxon>
        <taxon>Pseudomonadati</taxon>
        <taxon>Pseudomonadota</taxon>
        <taxon>Alphaproteobacteria</taxon>
        <taxon>Hyphomicrobiales</taxon>
        <taxon>Beijerinckiaceae</taxon>
        <taxon>Methylocapsa</taxon>
    </lineage>
</organism>
<feature type="transmembrane region" description="Helical" evidence="2">
    <location>
        <begin position="12"/>
        <end position="37"/>
    </location>
</feature>
<keyword evidence="2" id="KW-1133">Transmembrane helix</keyword>
<sequence length="323" mass="35776">MDREKSALLAAWLSFGANILTLCVAIFGLVVGAFALLSINQIRNLACESLSIACGFDAARAALIVFDVLQEPPKQEPPKNESNNNSIRKEIDDLGPPGDYPLWESLEHEAWRLLISAHKSSTGNFGDFYSSPEIKENECFQYSDLNSYFRDGAIIAGRLRRWNGSYLQNKNDNACRQNNDNACDQKEKAINSKVTDCCSANRSLGVEFTASYKKLKRDIQISLILVIENKNIVGEFVLPLHEIIYPITLPKGSHKADFLCPIVKLVPGQYVFSFATSGEEGDWNETLHTVELTVEPADTRNEPAGTTSSFPEMSAPPKSSRPP</sequence>
<keyword evidence="2" id="KW-0812">Transmembrane</keyword>